<sequence length="577" mass="65075">MKLELSLGICVGQHSAAGVKDENWDCLGIRVPNDSSLATKGIAAVLADGVSAASAGKEAAAICVQNFLGDYYSTPDSWQVKTSAQRVLTSLNRWLYSLTQSGGYEEEKGYISTICVVILKSRTAHLFHAGDSRIYRLRKGKLEQLTKDHDVQFNKTTRYLNRAMGLNVSLRVDYKTVELEQGDIFLTTTDGIHDFLSLEEMTSQLEAAESASELDTIAGNLAAQALLNESKDNLSCQIIRVDTLPAANRDESMRQLSELPFPPDLKAGDKLDGLEIIRTLTESPRSTLYLVRDPASQLEYVLKAPSVNFIDDPAYIERFAMEEWIGKRLEHRNLLKIISRPNERSAQYYLMEHIMGTRLSDWIEAYGKSPDIQEVIRIAGEIISGIRALHRKETIHQDLKPDNILLDRDGHVKIIDYGSSRIAGIDEISVNFDREVALGTVDYSAPEYRLNIDATTAADQFSIAMIIYHMLTGDRSPYGKKWEKANNLRDFSLLEYRPSYQIQPLVPLWMDQALEKALRINPSLRYDSLSEFLQDLKAPNPEFQRAKFQPLLERNPLLLWKGISLILFILLILSLVF</sequence>
<feature type="transmembrane region" description="Helical" evidence="6">
    <location>
        <begin position="557"/>
        <end position="576"/>
    </location>
</feature>
<dbReference type="SMART" id="SM00331">
    <property type="entry name" value="PP2C_SIG"/>
    <property type="match status" value="1"/>
</dbReference>
<dbReference type="InterPro" id="IPR011009">
    <property type="entry name" value="Kinase-like_dom_sf"/>
</dbReference>
<evidence type="ECO:0000313" key="9">
    <source>
        <dbReference type="EMBL" id="MBK1791969.1"/>
    </source>
</evidence>
<dbReference type="CDD" id="cd14014">
    <property type="entry name" value="STKc_PknB_like"/>
    <property type="match status" value="1"/>
</dbReference>
<evidence type="ECO:0000313" key="10">
    <source>
        <dbReference type="Proteomes" id="UP000624703"/>
    </source>
</evidence>
<name>A0A8J7SKC7_9BACT</name>
<dbReference type="InterPro" id="IPR036457">
    <property type="entry name" value="PPM-type-like_dom_sf"/>
</dbReference>
<proteinExistence type="predicted"/>
<dbReference type="AlphaFoldDB" id="A0A8J7SKC7"/>
<gene>
    <name evidence="9" type="ORF">JIN82_12480</name>
</gene>
<dbReference type="SMART" id="SM00220">
    <property type="entry name" value="S_TKc"/>
    <property type="match status" value="1"/>
</dbReference>
<dbReference type="Pfam" id="PF00069">
    <property type="entry name" value="Pkinase"/>
    <property type="match status" value="1"/>
</dbReference>
<evidence type="ECO:0000259" key="8">
    <source>
        <dbReference type="PROSITE" id="PS51746"/>
    </source>
</evidence>
<feature type="domain" description="PPM-type phosphatase" evidence="8">
    <location>
        <begin position="10"/>
        <end position="241"/>
    </location>
</feature>
<keyword evidence="2" id="KW-0808">Transferase</keyword>
<evidence type="ECO:0000256" key="3">
    <source>
        <dbReference type="ARBA" id="ARBA00022741"/>
    </source>
</evidence>
<reference evidence="9" key="1">
    <citation type="submission" date="2021-01" db="EMBL/GenBank/DDBJ databases">
        <title>Modified the classification status of verrucomicrobia.</title>
        <authorList>
            <person name="Feng X."/>
        </authorList>
    </citation>
    <scope>NUCLEOTIDE SEQUENCE</scope>
    <source>
        <strain evidence="9">_KCTC 22039</strain>
    </source>
</reference>
<dbReference type="PANTHER" id="PTHR24351">
    <property type="entry name" value="RIBOSOMAL PROTEIN S6 KINASE"/>
    <property type="match status" value="1"/>
</dbReference>
<keyword evidence="10" id="KW-1185">Reference proteome</keyword>
<dbReference type="InterPro" id="IPR001932">
    <property type="entry name" value="PPM-type_phosphatase-like_dom"/>
</dbReference>
<dbReference type="SUPFAM" id="SSF81606">
    <property type="entry name" value="PP2C-like"/>
    <property type="match status" value="1"/>
</dbReference>
<dbReference type="GO" id="GO:0005524">
    <property type="term" value="F:ATP binding"/>
    <property type="evidence" value="ECO:0007669"/>
    <property type="project" value="UniProtKB-KW"/>
</dbReference>
<protein>
    <submittedName>
        <fullName evidence="9">Protein kinase</fullName>
    </submittedName>
</protein>
<keyword evidence="5" id="KW-0067">ATP-binding</keyword>
<dbReference type="InterPro" id="IPR000719">
    <property type="entry name" value="Prot_kinase_dom"/>
</dbReference>
<evidence type="ECO:0000256" key="1">
    <source>
        <dbReference type="ARBA" id="ARBA00022527"/>
    </source>
</evidence>
<keyword evidence="6" id="KW-0812">Transmembrane</keyword>
<keyword evidence="1" id="KW-0723">Serine/threonine-protein kinase</keyword>
<dbReference type="CDD" id="cd00143">
    <property type="entry name" value="PP2Cc"/>
    <property type="match status" value="1"/>
</dbReference>
<evidence type="ECO:0000256" key="5">
    <source>
        <dbReference type="ARBA" id="ARBA00022840"/>
    </source>
</evidence>
<keyword evidence="4 9" id="KW-0418">Kinase</keyword>
<dbReference type="Pfam" id="PF13672">
    <property type="entry name" value="PP2C_2"/>
    <property type="match status" value="1"/>
</dbReference>
<keyword evidence="6" id="KW-1133">Transmembrane helix</keyword>
<dbReference type="SMART" id="SM00332">
    <property type="entry name" value="PP2Cc"/>
    <property type="match status" value="1"/>
</dbReference>
<dbReference type="RefSeq" id="WP_200311982.1">
    <property type="nucleotide sequence ID" value="NZ_JAENIM010000042.1"/>
</dbReference>
<dbReference type="Gene3D" id="1.10.510.10">
    <property type="entry name" value="Transferase(Phosphotransferase) domain 1"/>
    <property type="match status" value="1"/>
</dbReference>
<dbReference type="Gene3D" id="3.60.40.10">
    <property type="entry name" value="PPM-type phosphatase domain"/>
    <property type="match status" value="1"/>
</dbReference>
<feature type="domain" description="Protein kinase" evidence="7">
    <location>
        <begin position="274"/>
        <end position="543"/>
    </location>
</feature>
<evidence type="ECO:0000256" key="4">
    <source>
        <dbReference type="ARBA" id="ARBA00022777"/>
    </source>
</evidence>
<evidence type="ECO:0000256" key="2">
    <source>
        <dbReference type="ARBA" id="ARBA00022679"/>
    </source>
</evidence>
<dbReference type="SUPFAM" id="SSF56112">
    <property type="entry name" value="Protein kinase-like (PK-like)"/>
    <property type="match status" value="1"/>
</dbReference>
<comment type="caution">
    <text evidence="9">The sequence shown here is derived from an EMBL/GenBank/DDBJ whole genome shotgun (WGS) entry which is preliminary data.</text>
</comment>
<evidence type="ECO:0000259" key="7">
    <source>
        <dbReference type="PROSITE" id="PS50011"/>
    </source>
</evidence>
<dbReference type="Gene3D" id="3.30.200.20">
    <property type="entry name" value="Phosphorylase Kinase, domain 1"/>
    <property type="match status" value="1"/>
</dbReference>
<evidence type="ECO:0000256" key="6">
    <source>
        <dbReference type="SAM" id="Phobius"/>
    </source>
</evidence>
<dbReference type="Proteomes" id="UP000624703">
    <property type="component" value="Unassembled WGS sequence"/>
</dbReference>
<dbReference type="GO" id="GO:0004674">
    <property type="term" value="F:protein serine/threonine kinase activity"/>
    <property type="evidence" value="ECO:0007669"/>
    <property type="project" value="UniProtKB-KW"/>
</dbReference>
<keyword evidence="6" id="KW-0472">Membrane</keyword>
<dbReference type="EMBL" id="JAENIM010000042">
    <property type="protein sequence ID" value="MBK1791969.1"/>
    <property type="molecule type" value="Genomic_DNA"/>
</dbReference>
<accession>A0A8J7SKC7</accession>
<dbReference type="PROSITE" id="PS50011">
    <property type="entry name" value="PROTEIN_KINASE_DOM"/>
    <property type="match status" value="1"/>
</dbReference>
<keyword evidence="3" id="KW-0547">Nucleotide-binding</keyword>
<dbReference type="PROSITE" id="PS51746">
    <property type="entry name" value="PPM_2"/>
    <property type="match status" value="1"/>
</dbReference>
<organism evidence="9 10">
    <name type="scientific">Persicirhabdus sediminis</name>
    <dbReference type="NCBI Taxonomy" id="454144"/>
    <lineage>
        <taxon>Bacteria</taxon>
        <taxon>Pseudomonadati</taxon>
        <taxon>Verrucomicrobiota</taxon>
        <taxon>Verrucomicrobiia</taxon>
        <taxon>Verrucomicrobiales</taxon>
        <taxon>Verrucomicrobiaceae</taxon>
        <taxon>Persicirhabdus</taxon>
    </lineage>
</organism>